<organism evidence="1 2">
    <name type="scientific">Trachymyrmex septentrionalis</name>
    <dbReference type="NCBI Taxonomy" id="34720"/>
    <lineage>
        <taxon>Eukaryota</taxon>
        <taxon>Metazoa</taxon>
        <taxon>Ecdysozoa</taxon>
        <taxon>Arthropoda</taxon>
        <taxon>Hexapoda</taxon>
        <taxon>Insecta</taxon>
        <taxon>Pterygota</taxon>
        <taxon>Neoptera</taxon>
        <taxon>Endopterygota</taxon>
        <taxon>Hymenoptera</taxon>
        <taxon>Apocrita</taxon>
        <taxon>Aculeata</taxon>
        <taxon>Formicoidea</taxon>
        <taxon>Formicidae</taxon>
        <taxon>Myrmicinae</taxon>
        <taxon>Trachymyrmex</taxon>
    </lineage>
</organism>
<evidence type="ECO:0008006" key="3">
    <source>
        <dbReference type="Google" id="ProtNLM"/>
    </source>
</evidence>
<evidence type="ECO:0000313" key="2">
    <source>
        <dbReference type="Proteomes" id="UP000078541"/>
    </source>
</evidence>
<proteinExistence type="predicted"/>
<dbReference type="PANTHER" id="PTHR46060">
    <property type="entry name" value="MARINER MOS1 TRANSPOSASE-LIKE PROTEIN"/>
    <property type="match status" value="1"/>
</dbReference>
<dbReference type="InterPro" id="IPR052709">
    <property type="entry name" value="Transposase-MT_Hybrid"/>
</dbReference>
<keyword evidence="2" id="KW-1185">Reference proteome</keyword>
<reference evidence="1 2" key="1">
    <citation type="submission" date="2016-03" db="EMBL/GenBank/DDBJ databases">
        <title>Trachymyrmex septentrionalis WGS genome.</title>
        <authorList>
            <person name="Nygaard S."/>
            <person name="Hu H."/>
            <person name="Boomsma J."/>
            <person name="Zhang G."/>
        </authorList>
    </citation>
    <scope>NUCLEOTIDE SEQUENCE [LARGE SCALE GENOMIC DNA]</scope>
    <source>
        <strain evidence="1">Tsep2-gDNA-1</strain>
        <tissue evidence="1">Whole body</tissue>
    </source>
</reference>
<name>A0A151JXD1_9HYME</name>
<dbReference type="PANTHER" id="PTHR46060:SF1">
    <property type="entry name" value="MARINER MOS1 TRANSPOSASE-LIKE PROTEIN"/>
    <property type="match status" value="1"/>
</dbReference>
<protein>
    <recommendedName>
        <fullName evidence="3">Mos1 transposase HTH domain-containing protein</fullName>
    </recommendedName>
</protein>
<sequence length="129" mass="14998">MEEIGHRYVIQYFHLKGLSLTNIKAELDSTLEESTPSVTIVKYWVAEFKQGRTSCEDEYRSGRPSEVAIPEMVKNIHKIVLGDRQLKVHELADMVNISKSAVHRILSKNFEMRKLCARWVLRLLTIEQK</sequence>
<accession>A0A151JXD1</accession>
<dbReference type="AlphaFoldDB" id="A0A151JXD1"/>
<dbReference type="Proteomes" id="UP000078541">
    <property type="component" value="Unassembled WGS sequence"/>
</dbReference>
<dbReference type="EMBL" id="KQ981605">
    <property type="protein sequence ID" value="KYN39707.1"/>
    <property type="molecule type" value="Genomic_DNA"/>
</dbReference>
<gene>
    <name evidence="1" type="ORF">ALC56_05910</name>
</gene>
<evidence type="ECO:0000313" key="1">
    <source>
        <dbReference type="EMBL" id="KYN39707.1"/>
    </source>
</evidence>